<evidence type="ECO:0000256" key="1">
    <source>
        <dbReference type="SAM" id="SignalP"/>
    </source>
</evidence>
<keyword evidence="1" id="KW-0732">Signal</keyword>
<evidence type="ECO:0000313" key="2">
    <source>
        <dbReference type="EMBL" id="CCB91927.1"/>
    </source>
</evidence>
<gene>
    <name evidence="2" type="ORF">WCH_DD19410</name>
</gene>
<protein>
    <recommendedName>
        <fullName evidence="3">Secreted protein</fullName>
    </recommendedName>
</protein>
<organism evidence="2">
    <name type="scientific">Waddlia chondrophila 2032/99</name>
    <dbReference type="NCBI Taxonomy" id="765953"/>
    <lineage>
        <taxon>Bacteria</taxon>
        <taxon>Pseudomonadati</taxon>
        <taxon>Chlamydiota</taxon>
        <taxon>Chlamydiia</taxon>
        <taxon>Parachlamydiales</taxon>
        <taxon>Waddliaceae</taxon>
        <taxon>Waddlia</taxon>
    </lineage>
</organism>
<feature type="signal peptide" evidence="1">
    <location>
        <begin position="1"/>
        <end position="19"/>
    </location>
</feature>
<accession>F8LEK9</accession>
<feature type="chain" id="PRO_5003374255" description="Secreted protein" evidence="1">
    <location>
        <begin position="20"/>
        <end position="122"/>
    </location>
</feature>
<dbReference type="AlphaFoldDB" id="F8LEK9"/>
<proteinExistence type="predicted"/>
<name>F8LEK9_9BACT</name>
<dbReference type="EMBL" id="FR872659">
    <property type="protein sequence ID" value="CCB91927.1"/>
    <property type="molecule type" value="Genomic_DNA"/>
</dbReference>
<sequence>MVRTLLLAALCAFSLPLAAESLAGTYGITGFDPSSGEPYQGKAKITGEGDVYQMTRNIPSEKKVYIGTGIRQGDIVSFVLIDQRAPNSPSVQIYKIEDDTLSGKWVHLGRTKKGSETLKKIN</sequence>
<evidence type="ECO:0008006" key="3">
    <source>
        <dbReference type="Google" id="ProtNLM"/>
    </source>
</evidence>
<reference evidence="2" key="1">
    <citation type="submission" date="2011-05" db="EMBL/GenBank/DDBJ databases">
        <title>Unity in variety -- the pan-genome of the Chlamydiae.</title>
        <authorList>
            <person name="Collingro A."/>
            <person name="Tischler P."/>
            <person name="Weinmaier T."/>
            <person name="Penz T."/>
            <person name="Heinz E."/>
            <person name="Brunham R.C."/>
            <person name="Read T.D."/>
            <person name="Bavoil P.M."/>
            <person name="Sachse K."/>
            <person name="Kahane S."/>
            <person name="Friedman M.G."/>
            <person name="Rattei T."/>
            <person name="Myers G.S.A."/>
            <person name="Horn M."/>
        </authorList>
    </citation>
    <scope>NUCLEOTIDE SEQUENCE</scope>
    <source>
        <strain evidence="2">2032/99</strain>
    </source>
</reference>